<dbReference type="Pfam" id="PF00201">
    <property type="entry name" value="UDPGT"/>
    <property type="match status" value="1"/>
</dbReference>
<dbReference type="InterPro" id="IPR002213">
    <property type="entry name" value="UDP_glucos_trans"/>
</dbReference>
<dbReference type="PANTHER" id="PTHR48043">
    <property type="entry name" value="EG:EG0003.4 PROTEIN-RELATED"/>
    <property type="match status" value="1"/>
</dbReference>
<evidence type="ECO:0000256" key="5">
    <source>
        <dbReference type="RuleBase" id="RU362059"/>
    </source>
</evidence>
<protein>
    <recommendedName>
        <fullName evidence="5">UDP-glucuronosyltransferase</fullName>
        <ecNumber evidence="5">2.4.1.17</ecNumber>
    </recommendedName>
</protein>
<organism evidence="6 7">
    <name type="scientific">Leptosia nina</name>
    <dbReference type="NCBI Taxonomy" id="320188"/>
    <lineage>
        <taxon>Eukaryota</taxon>
        <taxon>Metazoa</taxon>
        <taxon>Ecdysozoa</taxon>
        <taxon>Arthropoda</taxon>
        <taxon>Hexapoda</taxon>
        <taxon>Insecta</taxon>
        <taxon>Pterygota</taxon>
        <taxon>Neoptera</taxon>
        <taxon>Endopterygota</taxon>
        <taxon>Lepidoptera</taxon>
        <taxon>Glossata</taxon>
        <taxon>Ditrysia</taxon>
        <taxon>Papilionoidea</taxon>
        <taxon>Pieridae</taxon>
        <taxon>Pierinae</taxon>
        <taxon>Leptosia</taxon>
    </lineage>
</organism>
<evidence type="ECO:0000313" key="6">
    <source>
        <dbReference type="EMBL" id="CAK1550223.1"/>
    </source>
</evidence>
<evidence type="ECO:0000256" key="1">
    <source>
        <dbReference type="ARBA" id="ARBA00009995"/>
    </source>
</evidence>
<accession>A0AAV1JNF0</accession>
<proteinExistence type="inferred from homology"/>
<dbReference type="AlphaFoldDB" id="A0AAV1JNF0"/>
<dbReference type="GO" id="GO:0015020">
    <property type="term" value="F:glucuronosyltransferase activity"/>
    <property type="evidence" value="ECO:0007669"/>
    <property type="project" value="UniProtKB-EC"/>
</dbReference>
<keyword evidence="3 4" id="KW-0808">Transferase</keyword>
<comment type="catalytic activity">
    <reaction evidence="5">
        <text>glucuronate acceptor + UDP-alpha-D-glucuronate = acceptor beta-D-glucuronoside + UDP + H(+)</text>
        <dbReference type="Rhea" id="RHEA:21032"/>
        <dbReference type="ChEBI" id="CHEBI:15378"/>
        <dbReference type="ChEBI" id="CHEBI:58052"/>
        <dbReference type="ChEBI" id="CHEBI:58223"/>
        <dbReference type="ChEBI" id="CHEBI:132367"/>
        <dbReference type="ChEBI" id="CHEBI:132368"/>
        <dbReference type="EC" id="2.4.1.17"/>
    </reaction>
</comment>
<feature type="signal peptide" evidence="5">
    <location>
        <begin position="1"/>
        <end position="17"/>
    </location>
</feature>
<dbReference type="InterPro" id="IPR050271">
    <property type="entry name" value="UDP-glycosyltransferase"/>
</dbReference>
<sequence length="470" mass="53808">MRKRIHVFFALLAVCESARIFAIYPVPCFSHQLAFRPLTMDLINRGHQVTVVTPFPIFPDGGAPANLTEISIQKLVQDMTKKALVEDMKDAKDLLTQQKIAFDVGREIFDVLFHELRDFLSSGQKFDLILAEACARMGVLFSHIFKAPVVQISSFGGTFDAFSIVGAPIHPLLYPIANRERFKNLTWLDKIMETYRHYRLIKLYYDGEESENEVARKHLGDVPTLTELADNVEIIFLNVHPIWDSNRPVPPNLIYLGGLHLQKEKALPTDLKSQLDASENAIYLSFGSTITSPVLSEEKIEMFLRVLSKLPYTIFWKWDADVPTVPDNVIVRKWYPQADLLKHPNIKLFITQGGLQSIDEAIDAGVPMVGIPIIWDQWYNVDKIVELEIGVMCNIRSVTEDEFATAIETVINDTRYRRNVEKLRALINDQPQTSLERAVWWIEHVMRHKGAKYLKSPAHNMSVIDYFETK</sequence>
<dbReference type="CDD" id="cd03784">
    <property type="entry name" value="GT1_Gtf-like"/>
    <property type="match status" value="1"/>
</dbReference>
<evidence type="ECO:0000256" key="2">
    <source>
        <dbReference type="ARBA" id="ARBA00022676"/>
    </source>
</evidence>
<dbReference type="GO" id="GO:0016020">
    <property type="term" value="C:membrane"/>
    <property type="evidence" value="ECO:0007669"/>
    <property type="project" value="UniProtKB-SubCell"/>
</dbReference>
<gene>
    <name evidence="6" type="ORF">LNINA_LOCUS9460</name>
</gene>
<name>A0AAV1JNF0_9NEOP</name>
<keyword evidence="7" id="KW-1185">Reference proteome</keyword>
<dbReference type="InterPro" id="IPR035595">
    <property type="entry name" value="UDP_glycos_trans_CS"/>
</dbReference>
<evidence type="ECO:0000256" key="3">
    <source>
        <dbReference type="ARBA" id="ARBA00022679"/>
    </source>
</evidence>
<dbReference type="Gene3D" id="3.40.50.2000">
    <property type="entry name" value="Glycogen Phosphorylase B"/>
    <property type="match status" value="2"/>
</dbReference>
<comment type="subcellular location">
    <subcellularLocation>
        <location evidence="5">Membrane</location>
        <topology evidence="5">Single-pass membrane protein</topology>
    </subcellularLocation>
</comment>
<evidence type="ECO:0000256" key="4">
    <source>
        <dbReference type="RuleBase" id="RU003718"/>
    </source>
</evidence>
<evidence type="ECO:0000313" key="7">
    <source>
        <dbReference type="Proteomes" id="UP001497472"/>
    </source>
</evidence>
<dbReference type="FunFam" id="3.40.50.2000:FF:000021">
    <property type="entry name" value="UDP-glucuronosyltransferase"/>
    <property type="match status" value="1"/>
</dbReference>
<dbReference type="Proteomes" id="UP001497472">
    <property type="component" value="Unassembled WGS sequence"/>
</dbReference>
<dbReference type="EMBL" id="CAVLEF010000080">
    <property type="protein sequence ID" value="CAK1550223.1"/>
    <property type="molecule type" value="Genomic_DNA"/>
</dbReference>
<dbReference type="EC" id="2.4.1.17" evidence="5"/>
<keyword evidence="5" id="KW-0732">Signal</keyword>
<feature type="chain" id="PRO_5043092617" description="UDP-glucuronosyltransferase" evidence="5">
    <location>
        <begin position="18"/>
        <end position="470"/>
    </location>
</feature>
<comment type="caution">
    <text evidence="6">The sequence shown here is derived from an EMBL/GenBank/DDBJ whole genome shotgun (WGS) entry which is preliminary data.</text>
</comment>
<dbReference type="PANTHER" id="PTHR48043:SF159">
    <property type="entry name" value="EG:EG0003.4 PROTEIN-RELATED"/>
    <property type="match status" value="1"/>
</dbReference>
<dbReference type="PROSITE" id="PS00375">
    <property type="entry name" value="UDPGT"/>
    <property type="match status" value="1"/>
</dbReference>
<keyword evidence="2 4" id="KW-0328">Glycosyltransferase</keyword>
<reference evidence="6 7" key="1">
    <citation type="submission" date="2023-11" db="EMBL/GenBank/DDBJ databases">
        <authorList>
            <person name="Okamura Y."/>
        </authorList>
    </citation>
    <scope>NUCLEOTIDE SEQUENCE [LARGE SCALE GENOMIC DNA]</scope>
</reference>
<dbReference type="SUPFAM" id="SSF53756">
    <property type="entry name" value="UDP-Glycosyltransferase/glycogen phosphorylase"/>
    <property type="match status" value="1"/>
</dbReference>
<comment type="similarity">
    <text evidence="1 4">Belongs to the UDP-glycosyltransferase family.</text>
</comment>